<evidence type="ECO:0000313" key="1">
    <source>
        <dbReference type="EMBL" id="EJN83659.1"/>
    </source>
</evidence>
<dbReference type="Proteomes" id="UP000007814">
    <property type="component" value="Unassembled WGS sequence"/>
</dbReference>
<evidence type="ECO:0000313" key="2">
    <source>
        <dbReference type="Proteomes" id="UP000007814"/>
    </source>
</evidence>
<protein>
    <submittedName>
        <fullName evidence="1">Uncharacterized protein</fullName>
    </submittedName>
</protein>
<comment type="caution">
    <text evidence="1">The sequence shown here is derived from an EMBL/GenBank/DDBJ whole genome shotgun (WGS) entry which is preliminary data.</text>
</comment>
<gene>
    <name evidence="1" type="ORF">HMPREF1129_2389</name>
</gene>
<dbReference type="EMBL" id="ALJK01000214">
    <property type="protein sequence ID" value="EJN83659.1"/>
    <property type="molecule type" value="Genomic_DNA"/>
</dbReference>
<name>J3JIJ6_ACTNH</name>
<dbReference type="AlphaFoldDB" id="J3JIJ6"/>
<reference evidence="1 2" key="1">
    <citation type="submission" date="2012-07" db="EMBL/GenBank/DDBJ databases">
        <authorList>
            <person name="Durkin A.S."/>
            <person name="McCorrison J."/>
            <person name="Torralba M."/>
            <person name="Gillis M."/>
            <person name="Methe B."/>
            <person name="Sutton G."/>
            <person name="Nelson K.E."/>
        </authorList>
    </citation>
    <scope>NUCLEOTIDE SEQUENCE [LARGE SCALE GENOMIC DNA]</scope>
    <source>
        <strain evidence="2">ATCC 12104 / DSM 43013 / CCUG 2238 / JCM 8349 / NCTC 10301 / Howell 279</strain>
    </source>
</reference>
<sequence>MTGLVSDTLNVPNDVIFMWCGSNPAASERHWRCGRRFHE</sequence>
<organism evidence="1 2">
    <name type="scientific">Actinomyces naeslundii (strain ATCC 12104 / DSM 43013 / CCUG 2238 / JCM 8349 / NCTC 10301 / Howell 279)</name>
    <dbReference type="NCBI Taxonomy" id="1115803"/>
    <lineage>
        <taxon>Bacteria</taxon>
        <taxon>Bacillati</taxon>
        <taxon>Actinomycetota</taxon>
        <taxon>Actinomycetes</taxon>
        <taxon>Actinomycetales</taxon>
        <taxon>Actinomycetaceae</taxon>
        <taxon>Actinomyces</taxon>
    </lineage>
</organism>
<accession>J3JIJ6</accession>
<proteinExistence type="predicted"/>